<evidence type="ECO:0000313" key="1">
    <source>
        <dbReference type="EMBL" id="MQM25015.1"/>
    </source>
</evidence>
<sequence>MESVADLVAAEDVLLFVNAAVAATGQDEFHTGRGRQEWSVDFLHEYMLVNYRDLYAAALALGINDRNKAAIVLRLLRTGADASPAQRAVEGRLIRRALRDLPTSRVYRLFTALQKAKVNNRRTRAVMREWLSARPDLGFEAVKYRGAFKRAAVHAHLDLDGLPGDAGAEVASFLFAPMTSGRYRTPLFEAWRRAHFERSAVFELPYTVAEGFAVKHGIPRHVLLEQIAPLLTRNERLRLQRSGGAAVELDAAALGRMPLTRLAAYVLAIPEPERGERREELTRALRAAARRTAGDRAGTWGTVAAVLDDSYSSSGSGEKRRRPLVVALAAHYLLEALAREYRPLWLSGNEDALLAKPRGVTALGDRILDALETPPEQLIVVSDGWDNAPAGLASEVLRVWTTRLDPARRTAIAHLNPVFDADGIGVRRLAPSVPTAGIRDAEDLPELVAFARFDDGRAGIDELRAAVDARVERWLAEEEPWAA</sequence>
<evidence type="ECO:0000313" key="2">
    <source>
        <dbReference type="Proteomes" id="UP000477750"/>
    </source>
</evidence>
<organism evidence="1 2">
    <name type="scientific">Glycomyces albidus</name>
    <dbReference type="NCBI Taxonomy" id="2656774"/>
    <lineage>
        <taxon>Bacteria</taxon>
        <taxon>Bacillati</taxon>
        <taxon>Actinomycetota</taxon>
        <taxon>Actinomycetes</taxon>
        <taxon>Glycomycetales</taxon>
        <taxon>Glycomycetaceae</taxon>
        <taxon>Glycomyces</taxon>
    </lineage>
</organism>
<accession>A0A6L5G5V2</accession>
<dbReference type="Proteomes" id="UP000477750">
    <property type="component" value="Unassembled WGS sequence"/>
</dbReference>
<name>A0A6L5G5V2_9ACTN</name>
<dbReference type="EMBL" id="WIAO01000004">
    <property type="protein sequence ID" value="MQM25015.1"/>
    <property type="molecule type" value="Genomic_DNA"/>
</dbReference>
<proteinExistence type="predicted"/>
<gene>
    <name evidence="1" type="ORF">GFD30_05400</name>
</gene>
<dbReference type="AlphaFoldDB" id="A0A6L5G5V2"/>
<evidence type="ECO:0008006" key="3">
    <source>
        <dbReference type="Google" id="ProtNLM"/>
    </source>
</evidence>
<reference evidence="1 2" key="1">
    <citation type="submission" date="2019-10" db="EMBL/GenBank/DDBJ databases">
        <title>Glycomyces albidus sp. nov., a novel actinomycete isolated from rhizosphere soil of wheat (Triticum aestivum L.).</title>
        <authorList>
            <person name="Qian L."/>
        </authorList>
    </citation>
    <scope>NUCLEOTIDE SEQUENCE [LARGE SCALE GENOMIC DNA]</scope>
    <source>
        <strain evidence="1 2">NEAU-7082</strain>
    </source>
</reference>
<keyword evidence="2" id="KW-1185">Reference proteome</keyword>
<comment type="caution">
    <text evidence="1">The sequence shown here is derived from an EMBL/GenBank/DDBJ whole genome shotgun (WGS) entry which is preliminary data.</text>
</comment>
<dbReference type="RefSeq" id="WP_153024178.1">
    <property type="nucleotide sequence ID" value="NZ_WIAO01000004.1"/>
</dbReference>
<protein>
    <recommendedName>
        <fullName evidence="3">TROVE domain-containing protein</fullName>
    </recommendedName>
</protein>